<organism evidence="1 2">
    <name type="scientific">Solea senegalensis</name>
    <name type="common">Senegalese sole</name>
    <dbReference type="NCBI Taxonomy" id="28829"/>
    <lineage>
        <taxon>Eukaryota</taxon>
        <taxon>Metazoa</taxon>
        <taxon>Chordata</taxon>
        <taxon>Craniata</taxon>
        <taxon>Vertebrata</taxon>
        <taxon>Euteleostomi</taxon>
        <taxon>Actinopterygii</taxon>
        <taxon>Neopterygii</taxon>
        <taxon>Teleostei</taxon>
        <taxon>Neoteleostei</taxon>
        <taxon>Acanthomorphata</taxon>
        <taxon>Carangaria</taxon>
        <taxon>Pleuronectiformes</taxon>
        <taxon>Pleuronectoidei</taxon>
        <taxon>Soleidae</taxon>
        <taxon>Solea</taxon>
    </lineage>
</organism>
<name>A0AAV6S085_SOLSE</name>
<dbReference type="AlphaFoldDB" id="A0AAV6S085"/>
<dbReference type="Proteomes" id="UP000693946">
    <property type="component" value="Linkage Group LG16"/>
</dbReference>
<gene>
    <name evidence="1" type="ORF">JOB18_033203</name>
</gene>
<comment type="caution">
    <text evidence="1">The sequence shown here is derived from an EMBL/GenBank/DDBJ whole genome shotgun (WGS) entry which is preliminary data.</text>
</comment>
<keyword evidence="2" id="KW-1185">Reference proteome</keyword>
<dbReference type="EMBL" id="JAGKHQ010000008">
    <property type="protein sequence ID" value="KAG7510832.1"/>
    <property type="molecule type" value="Genomic_DNA"/>
</dbReference>
<sequence length="211" mass="23703">MWKTLLGLSEYRTQPQLTLLISSQEMSRGMAHDGTLPRTRRTLAQHSQLFRISRKYGVARRIVGPSKRCQNKENSNICDVMGKAQRVWHTVLPVKCSGCKWLVNVFRAVEFALAARFNIHRGEHGGPLTFPGTDLPAEWRVVCQLISQKVVRLAAEASRAAAARVYRHHSPNLKSRRSRLYNQHVGSVTDDSVSVCKHEESTIAFGSVSPT</sequence>
<evidence type="ECO:0000313" key="1">
    <source>
        <dbReference type="EMBL" id="KAG7510832.1"/>
    </source>
</evidence>
<reference evidence="1 2" key="1">
    <citation type="journal article" date="2021" name="Sci. Rep.">
        <title>Chromosome anchoring in Senegalese sole (Solea senegalensis) reveals sex-associated markers and genome rearrangements in flatfish.</title>
        <authorList>
            <person name="Guerrero-Cozar I."/>
            <person name="Gomez-Garrido J."/>
            <person name="Berbel C."/>
            <person name="Martinez-Blanch J.F."/>
            <person name="Alioto T."/>
            <person name="Claros M.G."/>
            <person name="Gagnaire P.A."/>
            <person name="Manchado M."/>
        </authorList>
    </citation>
    <scope>NUCLEOTIDE SEQUENCE [LARGE SCALE GENOMIC DNA]</scope>
    <source>
        <strain evidence="1">Sse05_10M</strain>
    </source>
</reference>
<evidence type="ECO:0000313" key="2">
    <source>
        <dbReference type="Proteomes" id="UP000693946"/>
    </source>
</evidence>
<accession>A0AAV6S085</accession>
<proteinExistence type="predicted"/>
<protein>
    <submittedName>
        <fullName evidence="1">Uncharacterized protein</fullName>
    </submittedName>
</protein>